<dbReference type="RefSeq" id="WP_245234967.1">
    <property type="nucleotide sequence ID" value="NZ_JAAVJS010000663.1"/>
</dbReference>
<dbReference type="EMBL" id="JAAVJS010000663">
    <property type="protein sequence ID" value="NJX17460.1"/>
    <property type="molecule type" value="Genomic_DNA"/>
</dbReference>
<feature type="non-terminal residue" evidence="5">
    <location>
        <position position="1"/>
    </location>
</feature>
<keyword evidence="6" id="KW-1185">Reference proteome</keyword>
<evidence type="ECO:0000256" key="1">
    <source>
        <dbReference type="ARBA" id="ARBA00012417"/>
    </source>
</evidence>
<dbReference type="InterPro" id="IPR043502">
    <property type="entry name" value="DNA/RNA_pol_sf"/>
</dbReference>
<comment type="caution">
    <text evidence="5">The sequence shown here is derived from an EMBL/GenBank/DDBJ whole genome shotgun (WGS) entry which is preliminary data.</text>
</comment>
<feature type="non-terminal residue" evidence="5">
    <location>
        <position position="108"/>
    </location>
</feature>
<evidence type="ECO:0000256" key="3">
    <source>
        <dbReference type="ARBA" id="ARBA00049244"/>
    </source>
</evidence>
<comment type="catalytic activity">
    <reaction evidence="3">
        <text>DNA(n) + a 2'-deoxyribonucleoside 5'-triphosphate = DNA(n+1) + diphosphate</text>
        <dbReference type="Rhea" id="RHEA:22508"/>
        <dbReference type="Rhea" id="RHEA-COMP:17339"/>
        <dbReference type="Rhea" id="RHEA-COMP:17340"/>
        <dbReference type="ChEBI" id="CHEBI:33019"/>
        <dbReference type="ChEBI" id="CHEBI:61560"/>
        <dbReference type="ChEBI" id="CHEBI:173112"/>
        <dbReference type="EC" id="2.7.7.7"/>
    </reaction>
</comment>
<accession>A0ABX1DGQ1</accession>
<dbReference type="Gene3D" id="1.20.1060.10">
    <property type="entry name" value="Taq DNA Polymerase, Chain T, domain 4"/>
    <property type="match status" value="1"/>
</dbReference>
<proteinExistence type="predicted"/>
<gene>
    <name evidence="5" type="ORF">HC176_18480</name>
</gene>
<evidence type="ECO:0000259" key="4">
    <source>
        <dbReference type="Pfam" id="PF00476"/>
    </source>
</evidence>
<evidence type="ECO:0000313" key="6">
    <source>
        <dbReference type="Proteomes" id="UP000760545"/>
    </source>
</evidence>
<name>A0ABX1DGQ1_9FLAO</name>
<dbReference type="Proteomes" id="UP000760545">
    <property type="component" value="Unassembled WGS sequence"/>
</dbReference>
<organism evidence="5 6">
    <name type="scientific">Tamlana crocina</name>
    <dbReference type="NCBI Taxonomy" id="393006"/>
    <lineage>
        <taxon>Bacteria</taxon>
        <taxon>Pseudomonadati</taxon>
        <taxon>Bacteroidota</taxon>
        <taxon>Flavobacteriia</taxon>
        <taxon>Flavobacteriales</taxon>
        <taxon>Flavobacteriaceae</taxon>
        <taxon>Tamlana</taxon>
    </lineage>
</organism>
<keyword evidence="2" id="KW-0235">DNA replication</keyword>
<dbReference type="PANTHER" id="PTHR10133">
    <property type="entry name" value="DNA POLYMERASE I"/>
    <property type="match status" value="1"/>
</dbReference>
<dbReference type="InterPro" id="IPR001098">
    <property type="entry name" value="DNA-dir_DNA_pol_A_palm_dom"/>
</dbReference>
<evidence type="ECO:0000313" key="5">
    <source>
        <dbReference type="EMBL" id="NJX17460.1"/>
    </source>
</evidence>
<dbReference type="Pfam" id="PF00476">
    <property type="entry name" value="DNA_pol_A"/>
    <property type="match status" value="1"/>
</dbReference>
<protein>
    <recommendedName>
        <fullName evidence="1">DNA-directed DNA polymerase</fullName>
        <ecNumber evidence="1">2.7.7.7</ecNumber>
    </recommendedName>
</protein>
<dbReference type="SUPFAM" id="SSF56672">
    <property type="entry name" value="DNA/RNA polymerases"/>
    <property type="match status" value="1"/>
</dbReference>
<feature type="domain" description="DNA-directed DNA polymerase family A palm" evidence="4">
    <location>
        <begin position="1"/>
        <end position="108"/>
    </location>
</feature>
<sequence>EMEKDIARLEQDIYSAAGEEFNICSPKQLGIILFEKLKLVEKPKKTKSGQYSTGEEILSVLAPQHEIVRQVLDYRGLVKLKNTYIDALPLQVEEASGRVHTDYMQTVA</sequence>
<dbReference type="PANTHER" id="PTHR10133:SF27">
    <property type="entry name" value="DNA POLYMERASE NU"/>
    <property type="match status" value="1"/>
</dbReference>
<dbReference type="InterPro" id="IPR002298">
    <property type="entry name" value="DNA_polymerase_A"/>
</dbReference>
<dbReference type="EC" id="2.7.7.7" evidence="1"/>
<evidence type="ECO:0000256" key="2">
    <source>
        <dbReference type="ARBA" id="ARBA00022705"/>
    </source>
</evidence>
<reference evidence="5 6" key="1">
    <citation type="submission" date="2020-03" db="EMBL/GenBank/DDBJ databases">
        <title>Tamlana sp. nov, isolated from XXX.</title>
        <authorList>
            <person name="Cao W.R."/>
        </authorList>
    </citation>
    <scope>NUCLEOTIDE SEQUENCE [LARGE SCALE GENOMIC DNA]</scope>
    <source>
        <strain evidence="5 6">HST1-43</strain>
    </source>
</reference>